<sequence>MICVRDLSIIYLIITYYFITTDCTPPSHELREKLLRLLLDPQYDDDVNEVTTRRDMLLRETKSKVPVRNNRRRLDLLDLFETTTKAKEMTTPTTNFMKNQPFNEGLLKGMLSLMNNIMTR</sequence>
<dbReference type="EnsemblMetazoa" id="GBRI004817-RA">
    <property type="protein sequence ID" value="GBRI004817-PA"/>
    <property type="gene ID" value="GBRI004817"/>
</dbReference>
<evidence type="ECO:0000313" key="1">
    <source>
        <dbReference type="EnsemblMetazoa" id="GBRI004817-PA"/>
    </source>
</evidence>
<accession>A0A1A9W383</accession>
<name>A0A1A9W383_9MUSC</name>
<proteinExistence type="predicted"/>
<dbReference type="VEuPathDB" id="VectorBase:GBRI004817"/>
<dbReference type="Proteomes" id="UP000091820">
    <property type="component" value="Unassembled WGS sequence"/>
</dbReference>
<keyword evidence="2" id="KW-1185">Reference proteome</keyword>
<reference evidence="1" key="2">
    <citation type="submission" date="2020-05" db="UniProtKB">
        <authorList>
            <consortium name="EnsemblMetazoa"/>
        </authorList>
    </citation>
    <scope>IDENTIFICATION</scope>
    <source>
        <strain evidence="1">IAEA</strain>
    </source>
</reference>
<protein>
    <submittedName>
        <fullName evidence="1">Uncharacterized protein</fullName>
    </submittedName>
</protein>
<reference evidence="2" key="1">
    <citation type="submission" date="2014-03" db="EMBL/GenBank/DDBJ databases">
        <authorList>
            <person name="Aksoy S."/>
            <person name="Warren W."/>
            <person name="Wilson R.K."/>
        </authorList>
    </citation>
    <scope>NUCLEOTIDE SEQUENCE [LARGE SCALE GENOMIC DNA]</scope>
    <source>
        <strain evidence="2">IAEA</strain>
    </source>
</reference>
<organism evidence="1 2">
    <name type="scientific">Glossina brevipalpis</name>
    <dbReference type="NCBI Taxonomy" id="37001"/>
    <lineage>
        <taxon>Eukaryota</taxon>
        <taxon>Metazoa</taxon>
        <taxon>Ecdysozoa</taxon>
        <taxon>Arthropoda</taxon>
        <taxon>Hexapoda</taxon>
        <taxon>Insecta</taxon>
        <taxon>Pterygota</taxon>
        <taxon>Neoptera</taxon>
        <taxon>Endopterygota</taxon>
        <taxon>Diptera</taxon>
        <taxon>Brachycera</taxon>
        <taxon>Muscomorpha</taxon>
        <taxon>Hippoboscoidea</taxon>
        <taxon>Glossinidae</taxon>
        <taxon>Glossina</taxon>
    </lineage>
</organism>
<dbReference type="AlphaFoldDB" id="A0A1A9W383"/>
<evidence type="ECO:0000313" key="2">
    <source>
        <dbReference type="Proteomes" id="UP000091820"/>
    </source>
</evidence>